<organism evidence="3 4">
    <name type="scientific">Streptomyces luteosporeus</name>
    <dbReference type="NCBI Taxonomy" id="173856"/>
    <lineage>
        <taxon>Bacteria</taxon>
        <taxon>Bacillati</taxon>
        <taxon>Actinomycetota</taxon>
        <taxon>Actinomycetes</taxon>
        <taxon>Kitasatosporales</taxon>
        <taxon>Streptomycetaceae</taxon>
        <taxon>Streptomyces</taxon>
    </lineage>
</organism>
<dbReference type="InterPro" id="IPR049492">
    <property type="entry name" value="BD-FAE-like_dom"/>
</dbReference>
<evidence type="ECO:0000313" key="3">
    <source>
        <dbReference type="EMBL" id="GAA2718717.1"/>
    </source>
</evidence>
<reference evidence="4" key="1">
    <citation type="journal article" date="2019" name="Int. J. Syst. Evol. Microbiol.">
        <title>The Global Catalogue of Microorganisms (GCM) 10K type strain sequencing project: providing services to taxonomists for standard genome sequencing and annotation.</title>
        <authorList>
            <consortium name="The Broad Institute Genomics Platform"/>
            <consortium name="The Broad Institute Genome Sequencing Center for Infectious Disease"/>
            <person name="Wu L."/>
            <person name="Ma J."/>
        </authorList>
    </citation>
    <scope>NUCLEOTIDE SEQUENCE [LARGE SCALE GENOMIC DNA]</scope>
    <source>
        <strain evidence="4">JCM 4542</strain>
    </source>
</reference>
<comment type="caution">
    <text evidence="3">The sequence shown here is derived from an EMBL/GenBank/DDBJ whole genome shotgun (WGS) entry which is preliminary data.</text>
</comment>
<dbReference type="RefSeq" id="WP_344436255.1">
    <property type="nucleotide sequence ID" value="NZ_BAAASL010000012.1"/>
</dbReference>
<dbReference type="Gene3D" id="3.40.50.1820">
    <property type="entry name" value="alpha/beta hydrolase"/>
    <property type="match status" value="1"/>
</dbReference>
<dbReference type="InterPro" id="IPR029058">
    <property type="entry name" value="AB_hydrolase_fold"/>
</dbReference>
<evidence type="ECO:0000256" key="1">
    <source>
        <dbReference type="ARBA" id="ARBA00022801"/>
    </source>
</evidence>
<proteinExistence type="predicted"/>
<dbReference type="SUPFAM" id="SSF53474">
    <property type="entry name" value="alpha/beta-Hydrolases"/>
    <property type="match status" value="1"/>
</dbReference>
<evidence type="ECO:0000259" key="2">
    <source>
        <dbReference type="Pfam" id="PF20434"/>
    </source>
</evidence>
<dbReference type="Pfam" id="PF20434">
    <property type="entry name" value="BD-FAE"/>
    <property type="match status" value="1"/>
</dbReference>
<sequence>MAGSVPDSLPYDGGWCAMGRDVLTRPALPPPCTERYGRHGEHVVEVWPAPRARAPVVLVVHGGFWRAAYDRRHLRPMAHALASRGYMVVVPEYRRTGAGGGWPGTFDDIAAATDAVGPLALRYGADPARQVWAGHSAGGHLVLWAAARHRLPVRSRWHRPPAGAGVLCLAGCTSLGLAALWDLDGGAVRALLGGAPARVPQRYALADPGWLLPAGVRARLLHGTADAQVPLAMSRAYAARARRLGDAVTLEELPGAGHFAPIDPRSPAWPRVLAAVADLADTGAPAGPGVRSADH</sequence>
<gene>
    <name evidence="3" type="ORF">GCM10010315_34750</name>
</gene>
<name>A0ABP6GB88_9ACTN</name>
<feature type="domain" description="BD-FAE-like" evidence="2">
    <location>
        <begin position="52"/>
        <end position="237"/>
    </location>
</feature>
<evidence type="ECO:0000313" key="4">
    <source>
        <dbReference type="Proteomes" id="UP001500886"/>
    </source>
</evidence>
<keyword evidence="4" id="KW-1185">Reference proteome</keyword>
<dbReference type="EMBL" id="BAAASL010000012">
    <property type="protein sequence ID" value="GAA2718717.1"/>
    <property type="molecule type" value="Genomic_DNA"/>
</dbReference>
<accession>A0ABP6GB88</accession>
<keyword evidence="1 3" id="KW-0378">Hydrolase</keyword>
<dbReference type="InterPro" id="IPR050300">
    <property type="entry name" value="GDXG_lipolytic_enzyme"/>
</dbReference>
<dbReference type="PANTHER" id="PTHR48081">
    <property type="entry name" value="AB HYDROLASE SUPERFAMILY PROTEIN C4A8.06C"/>
    <property type="match status" value="1"/>
</dbReference>
<dbReference type="Proteomes" id="UP001500886">
    <property type="component" value="Unassembled WGS sequence"/>
</dbReference>
<protein>
    <submittedName>
        <fullName evidence="3">Alpha/beta hydrolase</fullName>
    </submittedName>
</protein>
<dbReference type="GO" id="GO:0016787">
    <property type="term" value="F:hydrolase activity"/>
    <property type="evidence" value="ECO:0007669"/>
    <property type="project" value="UniProtKB-KW"/>
</dbReference>